<accession>A0ABX9XM93</accession>
<evidence type="ECO:0000256" key="1">
    <source>
        <dbReference type="ARBA" id="ARBA00000274"/>
    </source>
</evidence>
<dbReference type="Gene3D" id="3.40.50.450">
    <property type="match status" value="1"/>
</dbReference>
<gene>
    <name evidence="3" type="ORF">EF096_07645</name>
</gene>
<dbReference type="Pfam" id="PF03641">
    <property type="entry name" value="Lysine_decarbox"/>
    <property type="match status" value="1"/>
</dbReference>
<name>A0ABX9XM93_9PSED</name>
<evidence type="ECO:0000313" key="3">
    <source>
        <dbReference type="EMBL" id="ROZ85952.1"/>
    </source>
</evidence>
<dbReference type="EMBL" id="RKKU01000006">
    <property type="protein sequence ID" value="ROZ85952.1"/>
    <property type="molecule type" value="Genomic_DNA"/>
</dbReference>
<dbReference type="InterPro" id="IPR031100">
    <property type="entry name" value="LOG_fam"/>
</dbReference>
<dbReference type="InterPro" id="IPR052341">
    <property type="entry name" value="LOG_family_nucleotidases"/>
</dbReference>
<comment type="similarity">
    <text evidence="2">Belongs to the LOG family.</text>
</comment>
<dbReference type="SUPFAM" id="SSF102405">
    <property type="entry name" value="MCP/YpsA-like"/>
    <property type="match status" value="1"/>
</dbReference>
<dbReference type="PANTHER" id="PTHR43393">
    <property type="entry name" value="CYTOKININ RIBOSIDE 5'-MONOPHOSPHATE PHOSPHORIBOHYDROLASE"/>
    <property type="match status" value="1"/>
</dbReference>
<evidence type="ECO:0000256" key="2">
    <source>
        <dbReference type="RuleBase" id="RU363015"/>
    </source>
</evidence>
<dbReference type="Proteomes" id="UP000275199">
    <property type="component" value="Unassembled WGS sequence"/>
</dbReference>
<keyword evidence="4" id="KW-1185">Reference proteome</keyword>
<proteinExistence type="inferred from homology"/>
<evidence type="ECO:0000313" key="4">
    <source>
        <dbReference type="Proteomes" id="UP000275199"/>
    </source>
</evidence>
<dbReference type="NCBIfam" id="TIGR00730">
    <property type="entry name" value="Rossman fold protein, TIGR00730 family"/>
    <property type="match status" value="1"/>
</dbReference>
<reference evidence="3 4" key="1">
    <citation type="submission" date="2018-11" db="EMBL/GenBank/DDBJ databases">
        <authorList>
            <person name="Jang G.I."/>
            <person name="Hwang C.Y."/>
        </authorList>
    </citation>
    <scope>NUCLEOTIDE SEQUENCE [LARGE SCALE GENOMIC DNA]</scope>
    <source>
        <strain evidence="3 4">SSM26</strain>
    </source>
</reference>
<comment type="catalytic activity">
    <reaction evidence="1">
        <text>AMP + H2O = D-ribose 5-phosphate + adenine</text>
        <dbReference type="Rhea" id="RHEA:20129"/>
        <dbReference type="ChEBI" id="CHEBI:15377"/>
        <dbReference type="ChEBI" id="CHEBI:16708"/>
        <dbReference type="ChEBI" id="CHEBI:78346"/>
        <dbReference type="ChEBI" id="CHEBI:456215"/>
        <dbReference type="EC" id="3.2.2.4"/>
    </reaction>
</comment>
<organism evidence="3 4">
    <name type="scientific">Pseudomonas neustonica</name>
    <dbReference type="NCBI Taxonomy" id="2487346"/>
    <lineage>
        <taxon>Bacteria</taxon>
        <taxon>Pseudomonadati</taxon>
        <taxon>Pseudomonadota</taxon>
        <taxon>Gammaproteobacteria</taxon>
        <taxon>Pseudomonadales</taxon>
        <taxon>Pseudomonadaceae</taxon>
        <taxon>Pseudomonas</taxon>
    </lineage>
</organism>
<dbReference type="EC" id="3.2.2.n1" evidence="2"/>
<protein>
    <recommendedName>
        <fullName evidence="2">Cytokinin riboside 5'-monophosphate phosphoribohydrolase</fullName>
        <ecNumber evidence="2">3.2.2.n1</ecNumber>
    </recommendedName>
</protein>
<dbReference type="PANTHER" id="PTHR43393:SF3">
    <property type="entry name" value="LYSINE DECARBOXYLASE-LIKE PROTEIN"/>
    <property type="match status" value="1"/>
</dbReference>
<comment type="caution">
    <text evidence="3">The sequence shown here is derived from an EMBL/GenBank/DDBJ whole genome shotgun (WGS) entry which is preliminary data.</text>
</comment>
<keyword evidence="2" id="KW-0378">Hydrolase</keyword>
<dbReference type="InterPro" id="IPR005269">
    <property type="entry name" value="LOG"/>
</dbReference>
<keyword evidence="2" id="KW-0203">Cytokinin biosynthesis</keyword>
<sequence>MDSASYRLAYVDEDFMLRDELRAVRLQLEWLKPDLILEENQVVSTVVIFGGARFRDPEVAERDLRTATEMLAQNPAAELLQRNQKVAENALKNSHYYQQARTLAQKLTELSLLRGGNEFVVATGGGPGIMEAANRGAADMGGKSIGFNIVLPFEQQPNPYITQDLCFQFHYFAMRKMHFLKRARGLAAFPGGFGTLDELFETLTLIQTTKIQPLPVVLIGKEYWNKLISFDYLIEQGAITEGDLQLVHFVDTAEEAYQYLCQSWAD</sequence>